<comment type="caution">
    <text evidence="2">The sequence shown here is derived from an EMBL/GenBank/DDBJ whole genome shotgun (WGS) entry which is preliminary data.</text>
</comment>
<sequence length="386" mass="44379">MTATGWENFEEPNIIVRITTPSDPLQNSDAYPCLRQGYSGPTAEALRHSDSPMTLFFFFMPVHIAACSNEYYRKTLSLRVGDAYARYKSKRRRKPELQRKTRRDIQHEMKPIMPHELCRFVGLLVARTIAPNREKMSNHWKAVDVGAVSRRCFGLVLSRDRFLEISRNLHFNPNSDPRASTDRAWKIRKIVEVLQPTFSRGYEPPSQLAFDEAVLPSRLSFNKMRVYLKEVGHEAFHALQCGHRVLHSLTNCDYDVVMVHMNRFEVYCGKKQHPSDAHKQDMKSGPLQPWETCLKCTVLKQENKCKQVIEKKKSRPKTIQRGSFKVSTSTHVPGMKAISWWGSRPAHFLCTGSSADVDVVLRQDGSIQVEVPCPRAVKDYHTFMGE</sequence>
<protein>
    <recommendedName>
        <fullName evidence="1">PiggyBac transposable element-derived protein domain-containing protein</fullName>
    </recommendedName>
</protein>
<dbReference type="Pfam" id="PF13843">
    <property type="entry name" value="DDE_Tnp_1_7"/>
    <property type="match status" value="1"/>
</dbReference>
<evidence type="ECO:0000259" key="1">
    <source>
        <dbReference type="Pfam" id="PF13843"/>
    </source>
</evidence>
<dbReference type="PANTHER" id="PTHR46599">
    <property type="entry name" value="PIGGYBAC TRANSPOSABLE ELEMENT-DERIVED PROTEIN 4"/>
    <property type="match status" value="1"/>
</dbReference>
<dbReference type="OrthoDB" id="117306at2759"/>
<dbReference type="Proteomes" id="UP000237271">
    <property type="component" value="Unassembled WGS sequence"/>
</dbReference>
<gene>
    <name evidence="2" type="ORF">PHPALM_126</name>
</gene>
<dbReference type="PANTHER" id="PTHR46599:SF3">
    <property type="entry name" value="PIGGYBAC TRANSPOSABLE ELEMENT-DERIVED PROTEIN 4"/>
    <property type="match status" value="1"/>
</dbReference>
<reference evidence="2 3" key="1">
    <citation type="journal article" date="2017" name="Genome Biol. Evol.">
        <title>Phytophthora megakarya and P. palmivora, closely related causal agents of cacao black pod rot, underwent increases in genome sizes and gene numbers by different mechanisms.</title>
        <authorList>
            <person name="Ali S.S."/>
            <person name="Shao J."/>
            <person name="Lary D.J."/>
            <person name="Kronmiller B."/>
            <person name="Shen D."/>
            <person name="Strem M.D."/>
            <person name="Amoako-Attah I."/>
            <person name="Akrofi A.Y."/>
            <person name="Begoude B.A."/>
            <person name="Ten Hoopen G.M."/>
            <person name="Coulibaly K."/>
            <person name="Kebe B.I."/>
            <person name="Melnick R.L."/>
            <person name="Guiltinan M.J."/>
            <person name="Tyler B.M."/>
            <person name="Meinhardt L.W."/>
            <person name="Bailey B.A."/>
        </authorList>
    </citation>
    <scope>NUCLEOTIDE SEQUENCE [LARGE SCALE GENOMIC DNA]</scope>
    <source>
        <strain evidence="3">sbr112.9</strain>
    </source>
</reference>
<evidence type="ECO:0000313" key="2">
    <source>
        <dbReference type="EMBL" id="POM81847.1"/>
    </source>
</evidence>
<keyword evidence="3" id="KW-1185">Reference proteome</keyword>
<evidence type="ECO:0000313" key="3">
    <source>
        <dbReference type="Proteomes" id="UP000237271"/>
    </source>
</evidence>
<organism evidence="2 3">
    <name type="scientific">Phytophthora palmivora</name>
    <dbReference type="NCBI Taxonomy" id="4796"/>
    <lineage>
        <taxon>Eukaryota</taxon>
        <taxon>Sar</taxon>
        <taxon>Stramenopiles</taxon>
        <taxon>Oomycota</taxon>
        <taxon>Peronosporomycetes</taxon>
        <taxon>Peronosporales</taxon>
        <taxon>Peronosporaceae</taxon>
        <taxon>Phytophthora</taxon>
    </lineage>
</organism>
<dbReference type="EMBL" id="NCKW01000009">
    <property type="protein sequence ID" value="POM81847.1"/>
    <property type="molecule type" value="Genomic_DNA"/>
</dbReference>
<proteinExistence type="predicted"/>
<feature type="domain" description="PiggyBac transposable element-derived protein" evidence="1">
    <location>
        <begin position="63"/>
        <end position="231"/>
    </location>
</feature>
<accession>A0A2P4YVN0</accession>
<name>A0A2P4YVN0_9STRA</name>
<dbReference type="InterPro" id="IPR029526">
    <property type="entry name" value="PGBD"/>
</dbReference>
<dbReference type="AlphaFoldDB" id="A0A2P4YVN0"/>